<evidence type="ECO:0000256" key="1">
    <source>
        <dbReference type="SAM" id="MobiDB-lite"/>
    </source>
</evidence>
<evidence type="ECO:0000313" key="3">
    <source>
        <dbReference type="Proteomes" id="UP000594260"/>
    </source>
</evidence>
<protein>
    <submittedName>
        <fullName evidence="2">Uncharacterized protein</fullName>
    </submittedName>
</protein>
<proteinExistence type="predicted"/>
<dbReference type="PANTHER" id="PTHR33964">
    <property type="entry name" value="RE45066P-RELATED"/>
    <property type="match status" value="1"/>
</dbReference>
<feature type="region of interest" description="Disordered" evidence="1">
    <location>
        <begin position="152"/>
        <end position="181"/>
    </location>
</feature>
<evidence type="ECO:0000313" key="2">
    <source>
        <dbReference type="EnsemblMetazoa" id="XP_022647969"/>
    </source>
</evidence>
<keyword evidence="3" id="KW-1185">Reference proteome</keyword>
<dbReference type="EnsemblMetazoa" id="XM_022792234">
    <property type="protein sequence ID" value="XP_022647969"/>
    <property type="gene ID" value="LOC111244804"/>
</dbReference>
<dbReference type="GeneID" id="111244804"/>
<reference evidence="2" key="1">
    <citation type="submission" date="2021-01" db="UniProtKB">
        <authorList>
            <consortium name="EnsemblMetazoa"/>
        </authorList>
    </citation>
    <scope>IDENTIFICATION</scope>
</reference>
<sequence length="279" mass="30317">MDSKRQLRTGRDGGSLQLQLFCIGIAATLICNSTGCSYQQIARCTEPVQKELGSDRLSLASTLQDLRLYCSRMATAHSCIEEEISKCSQQVQDNYRKAIKAETTVIEEVCTPGEAQDEYLQHAPCFKAMLLEGGACHDPYARLKAVTVALDPPSGHRQQQDESTAPYSDGKNSAKRQGPANVGQKHYLITNQIIADMCCEYHALHACYMANTEVACGAKALEVSLQSLNKLNGGMQDSCAKVKRHCAGHVVSSSASGSGGQNILKTIYNLLSQLPTILW</sequence>
<dbReference type="RefSeq" id="XP_022647969.1">
    <property type="nucleotide sequence ID" value="XM_022792234.1"/>
</dbReference>
<dbReference type="PANTHER" id="PTHR33964:SF1">
    <property type="entry name" value="RE45066P"/>
    <property type="match status" value="1"/>
</dbReference>
<organism evidence="2 3">
    <name type="scientific">Varroa destructor</name>
    <name type="common">Honeybee mite</name>
    <dbReference type="NCBI Taxonomy" id="109461"/>
    <lineage>
        <taxon>Eukaryota</taxon>
        <taxon>Metazoa</taxon>
        <taxon>Ecdysozoa</taxon>
        <taxon>Arthropoda</taxon>
        <taxon>Chelicerata</taxon>
        <taxon>Arachnida</taxon>
        <taxon>Acari</taxon>
        <taxon>Parasitiformes</taxon>
        <taxon>Mesostigmata</taxon>
        <taxon>Gamasina</taxon>
        <taxon>Dermanyssoidea</taxon>
        <taxon>Varroidae</taxon>
        <taxon>Varroa</taxon>
    </lineage>
</organism>
<dbReference type="Proteomes" id="UP000594260">
    <property type="component" value="Unplaced"/>
</dbReference>
<accession>A0A7M7J7K8</accession>
<dbReference type="AlphaFoldDB" id="A0A7M7J7K8"/>
<name>A0A7M7J7K8_VARDE</name>